<reference evidence="3" key="2">
    <citation type="submission" date="2020-09" db="EMBL/GenBank/DDBJ databases">
        <authorList>
            <person name="Sun Q."/>
            <person name="Sedlacek I."/>
        </authorList>
    </citation>
    <scope>NUCLEOTIDE SEQUENCE</scope>
    <source>
        <strain evidence="3">CCM 7897</strain>
    </source>
</reference>
<keyword evidence="2" id="KW-0732">Signal</keyword>
<evidence type="ECO:0000313" key="3">
    <source>
        <dbReference type="EMBL" id="GGF73036.1"/>
    </source>
</evidence>
<evidence type="ECO:0000256" key="1">
    <source>
        <dbReference type="SAM" id="Phobius"/>
    </source>
</evidence>
<gene>
    <name evidence="3" type="ORF">GCM10007301_36070</name>
</gene>
<accession>A0A917C5G5</accession>
<protein>
    <submittedName>
        <fullName evidence="3">Membrane protein</fullName>
    </submittedName>
</protein>
<organism evidence="3 4">
    <name type="scientific">Azorhizobium oxalatiphilum</name>
    <dbReference type="NCBI Taxonomy" id="980631"/>
    <lineage>
        <taxon>Bacteria</taxon>
        <taxon>Pseudomonadati</taxon>
        <taxon>Pseudomonadota</taxon>
        <taxon>Alphaproteobacteria</taxon>
        <taxon>Hyphomicrobiales</taxon>
        <taxon>Xanthobacteraceae</taxon>
        <taxon>Azorhizobium</taxon>
    </lineage>
</organism>
<keyword evidence="1" id="KW-1133">Transmembrane helix</keyword>
<name>A0A917C5G5_9HYPH</name>
<dbReference type="Pfam" id="PF09608">
    <property type="entry name" value="Alph_Pro_TM"/>
    <property type="match status" value="1"/>
</dbReference>
<keyword evidence="4" id="KW-1185">Reference proteome</keyword>
<keyword evidence="1" id="KW-0472">Membrane</keyword>
<feature type="signal peptide" evidence="2">
    <location>
        <begin position="1"/>
        <end position="27"/>
    </location>
</feature>
<dbReference type="AlphaFoldDB" id="A0A917C5G5"/>
<proteinExistence type="predicted"/>
<dbReference type="InterPro" id="IPR019088">
    <property type="entry name" value="CHP02186-rel_TM"/>
</dbReference>
<keyword evidence="1" id="KW-0812">Transmembrane</keyword>
<evidence type="ECO:0000256" key="2">
    <source>
        <dbReference type="SAM" id="SignalP"/>
    </source>
</evidence>
<dbReference type="RefSeq" id="WP_244644516.1">
    <property type="nucleotide sequence ID" value="NZ_BMCT01000005.1"/>
</dbReference>
<dbReference type="EMBL" id="BMCT01000005">
    <property type="protein sequence ID" value="GGF73036.1"/>
    <property type="molecule type" value="Genomic_DNA"/>
</dbReference>
<comment type="caution">
    <text evidence="3">The sequence shown here is derived from an EMBL/GenBank/DDBJ whole genome shotgun (WGS) entry which is preliminary data.</text>
</comment>
<feature type="chain" id="PRO_5037090310" evidence="2">
    <location>
        <begin position="28"/>
        <end position="258"/>
    </location>
</feature>
<feature type="transmembrane region" description="Helical" evidence="1">
    <location>
        <begin position="234"/>
        <end position="255"/>
    </location>
</feature>
<reference evidence="3" key="1">
    <citation type="journal article" date="2014" name="Int. J. Syst. Evol. Microbiol.">
        <title>Complete genome sequence of Corynebacterium casei LMG S-19264T (=DSM 44701T), isolated from a smear-ripened cheese.</title>
        <authorList>
            <consortium name="US DOE Joint Genome Institute (JGI-PGF)"/>
            <person name="Walter F."/>
            <person name="Albersmeier A."/>
            <person name="Kalinowski J."/>
            <person name="Ruckert C."/>
        </authorList>
    </citation>
    <scope>NUCLEOTIDE SEQUENCE</scope>
    <source>
        <strain evidence="3">CCM 7897</strain>
    </source>
</reference>
<dbReference type="Proteomes" id="UP000606044">
    <property type="component" value="Unassembled WGS sequence"/>
</dbReference>
<evidence type="ECO:0000313" key="4">
    <source>
        <dbReference type="Proteomes" id="UP000606044"/>
    </source>
</evidence>
<sequence>MSALLRRHMGALAVLLMLAGLSAPAAAERLVLSVSQDHVRITSNFTGAELVLFGVVEDAVTGPYDVALTVRGPGETAVTWRKSRVLGLWINTQSRTFLDVPSYLAIATSRPATAIAAPDVLRREQIGLERNMFVQRVGPDFADVVADDPYRAAFLRLKGAEGLYDEQPDGVRFLSATAFRATFQVPGRARTGTYEVSAQLFRDGQVVGRASTRFLIQKAGFEAQTAGFAEHHGLLYGLAVALGALAVGFIANLLFRRD</sequence>